<evidence type="ECO:0000313" key="1">
    <source>
        <dbReference type="EMBL" id="TCL26841.1"/>
    </source>
</evidence>
<comment type="caution">
    <text evidence="1">The sequence shown here is derived from an EMBL/GenBank/DDBJ whole genome shotgun (WGS) entry which is preliminary data.</text>
</comment>
<protein>
    <submittedName>
        <fullName evidence="1">Uncharacterized protein</fullName>
    </submittedName>
</protein>
<sequence>MADIENLKRLAEVAKNLMWKELVDASRRPGEISNAFMKAANPAAILELIAENKELCESHDRLLSANLKLHQERDRLRDELTRIKAEQGAKHA</sequence>
<dbReference type="AlphaFoldDB" id="A0A4R1PH57"/>
<dbReference type="Proteomes" id="UP000295169">
    <property type="component" value="Unassembled WGS sequence"/>
</dbReference>
<gene>
    <name evidence="1" type="ORF">EV691_12947</name>
</gene>
<proteinExistence type="predicted"/>
<organism evidence="1 2">
    <name type="scientific">Azotobacter chroococcum</name>
    <dbReference type="NCBI Taxonomy" id="353"/>
    <lineage>
        <taxon>Bacteria</taxon>
        <taxon>Pseudomonadati</taxon>
        <taxon>Pseudomonadota</taxon>
        <taxon>Gammaproteobacteria</taxon>
        <taxon>Pseudomonadales</taxon>
        <taxon>Pseudomonadaceae</taxon>
        <taxon>Azotobacter</taxon>
    </lineage>
</organism>
<dbReference type="RefSeq" id="WP_131299049.1">
    <property type="nucleotide sequence ID" value="NZ_JBHLST010000024.1"/>
</dbReference>
<dbReference type="EMBL" id="SMMU01000029">
    <property type="protein sequence ID" value="TCL26841.1"/>
    <property type="molecule type" value="Genomic_DNA"/>
</dbReference>
<name>A0A4R1PH57_9GAMM</name>
<accession>A0A4R1PH57</accession>
<evidence type="ECO:0000313" key="2">
    <source>
        <dbReference type="Proteomes" id="UP000295169"/>
    </source>
</evidence>
<reference evidence="1 2" key="1">
    <citation type="submission" date="2019-03" db="EMBL/GenBank/DDBJ databases">
        <title>Genomic Encyclopedia of Type Strains, Phase IV (KMG-IV): sequencing the most valuable type-strain genomes for metagenomic binning, comparative biology and taxonomic classification.</title>
        <authorList>
            <person name="Goeker M."/>
        </authorList>
    </citation>
    <scope>NUCLEOTIDE SEQUENCE [LARGE SCALE GENOMIC DNA]</scope>
    <source>
        <strain evidence="1 2">DSM 2286</strain>
    </source>
</reference>